<evidence type="ECO:0000256" key="1">
    <source>
        <dbReference type="SAM" id="Phobius"/>
    </source>
</evidence>
<proteinExistence type="predicted"/>
<keyword evidence="3" id="KW-1185">Reference proteome</keyword>
<dbReference type="EMBL" id="SPHZ02000007">
    <property type="protein sequence ID" value="KAF0909399.1"/>
    <property type="molecule type" value="Genomic_DNA"/>
</dbReference>
<dbReference type="Proteomes" id="UP000479710">
    <property type="component" value="Unassembled WGS sequence"/>
</dbReference>
<feature type="transmembrane region" description="Helical" evidence="1">
    <location>
        <begin position="29"/>
        <end position="52"/>
    </location>
</feature>
<protein>
    <submittedName>
        <fullName evidence="2">Uncharacterized protein</fullName>
    </submittedName>
</protein>
<keyword evidence="1" id="KW-0472">Membrane</keyword>
<evidence type="ECO:0000313" key="3">
    <source>
        <dbReference type="Proteomes" id="UP000479710"/>
    </source>
</evidence>
<keyword evidence="1" id="KW-0812">Transmembrane</keyword>
<name>A0A6G1DAJ2_9ORYZ</name>
<reference evidence="2 3" key="1">
    <citation type="submission" date="2019-11" db="EMBL/GenBank/DDBJ databases">
        <title>Whole genome sequence of Oryza granulata.</title>
        <authorList>
            <person name="Li W."/>
        </authorList>
    </citation>
    <scope>NUCLEOTIDE SEQUENCE [LARGE SCALE GENOMIC DNA]</scope>
    <source>
        <strain evidence="3">cv. Menghai</strain>
        <tissue evidence="2">Leaf</tissue>
    </source>
</reference>
<organism evidence="2 3">
    <name type="scientific">Oryza meyeriana var. granulata</name>
    <dbReference type="NCBI Taxonomy" id="110450"/>
    <lineage>
        <taxon>Eukaryota</taxon>
        <taxon>Viridiplantae</taxon>
        <taxon>Streptophyta</taxon>
        <taxon>Embryophyta</taxon>
        <taxon>Tracheophyta</taxon>
        <taxon>Spermatophyta</taxon>
        <taxon>Magnoliopsida</taxon>
        <taxon>Liliopsida</taxon>
        <taxon>Poales</taxon>
        <taxon>Poaceae</taxon>
        <taxon>BOP clade</taxon>
        <taxon>Oryzoideae</taxon>
        <taxon>Oryzeae</taxon>
        <taxon>Oryzinae</taxon>
        <taxon>Oryza</taxon>
        <taxon>Oryza meyeriana</taxon>
    </lineage>
</organism>
<sequence length="64" mass="7084">MVISWPSNCSQEHNLINCIFVVHASYRGLFLSVLLLTFNSEATALIEVLLFISITAEAKLSSDL</sequence>
<accession>A0A6G1DAJ2</accession>
<gene>
    <name evidence="2" type="ORF">E2562_036044</name>
</gene>
<keyword evidence="1" id="KW-1133">Transmembrane helix</keyword>
<dbReference type="AlphaFoldDB" id="A0A6G1DAJ2"/>
<evidence type="ECO:0000313" key="2">
    <source>
        <dbReference type="EMBL" id="KAF0909399.1"/>
    </source>
</evidence>
<comment type="caution">
    <text evidence="2">The sequence shown here is derived from an EMBL/GenBank/DDBJ whole genome shotgun (WGS) entry which is preliminary data.</text>
</comment>